<keyword evidence="2" id="KW-1185">Reference proteome</keyword>
<gene>
    <name evidence="1" type="ORF">ODALV1_LOCUS19647</name>
</gene>
<reference evidence="1 2" key="1">
    <citation type="submission" date="2024-08" db="EMBL/GenBank/DDBJ databases">
        <authorList>
            <person name="Cucini C."/>
            <person name="Frati F."/>
        </authorList>
    </citation>
    <scope>NUCLEOTIDE SEQUENCE [LARGE SCALE GENOMIC DNA]</scope>
</reference>
<evidence type="ECO:0008006" key="3">
    <source>
        <dbReference type="Google" id="ProtNLM"/>
    </source>
</evidence>
<dbReference type="SUPFAM" id="SSF47986">
    <property type="entry name" value="DEATH domain"/>
    <property type="match status" value="1"/>
</dbReference>
<comment type="caution">
    <text evidence="1">The sequence shown here is derived from an EMBL/GenBank/DDBJ whole genome shotgun (WGS) entry which is preliminary data.</text>
</comment>
<dbReference type="InterPro" id="IPR011029">
    <property type="entry name" value="DEATH-like_dom_sf"/>
</dbReference>
<sequence>MNVVDIKEFYVKHKADILRNLCYLDVAAHLISRGVISMAEHRQIFGLPDEVRRVDKLLEILSQRENSIRHLIDGMRDLTLHGKYIDLIKILGASISASKK</sequence>
<dbReference type="Proteomes" id="UP001642540">
    <property type="component" value="Unassembled WGS sequence"/>
</dbReference>
<protein>
    <recommendedName>
        <fullName evidence="3">CARD domain-containing protein</fullName>
    </recommendedName>
</protein>
<proteinExistence type="predicted"/>
<accession>A0ABP1RED9</accession>
<evidence type="ECO:0000313" key="1">
    <source>
        <dbReference type="EMBL" id="CAL8122032.1"/>
    </source>
</evidence>
<evidence type="ECO:0000313" key="2">
    <source>
        <dbReference type="Proteomes" id="UP001642540"/>
    </source>
</evidence>
<dbReference type="EMBL" id="CAXLJM020000066">
    <property type="protein sequence ID" value="CAL8122032.1"/>
    <property type="molecule type" value="Genomic_DNA"/>
</dbReference>
<organism evidence="1 2">
    <name type="scientific">Orchesella dallaii</name>
    <dbReference type="NCBI Taxonomy" id="48710"/>
    <lineage>
        <taxon>Eukaryota</taxon>
        <taxon>Metazoa</taxon>
        <taxon>Ecdysozoa</taxon>
        <taxon>Arthropoda</taxon>
        <taxon>Hexapoda</taxon>
        <taxon>Collembola</taxon>
        <taxon>Entomobryomorpha</taxon>
        <taxon>Entomobryoidea</taxon>
        <taxon>Orchesellidae</taxon>
        <taxon>Orchesellinae</taxon>
        <taxon>Orchesella</taxon>
    </lineage>
</organism>
<name>A0ABP1RED9_9HEXA</name>
<dbReference type="Gene3D" id="1.10.533.10">
    <property type="entry name" value="Death Domain, Fas"/>
    <property type="match status" value="1"/>
</dbReference>
<dbReference type="CDD" id="cd01671">
    <property type="entry name" value="CARD"/>
    <property type="match status" value="1"/>
</dbReference>